<protein>
    <submittedName>
        <fullName evidence="4">Transthyretin-like protein 46</fullName>
    </submittedName>
</protein>
<keyword evidence="3" id="KW-1185">Reference proteome</keyword>
<dbReference type="GO" id="GO:0009986">
    <property type="term" value="C:cell surface"/>
    <property type="evidence" value="ECO:0007669"/>
    <property type="project" value="InterPro"/>
</dbReference>
<evidence type="ECO:0000313" key="4">
    <source>
        <dbReference type="WBParaSite" id="nRc.2.0.1.t24401-RA"/>
    </source>
</evidence>
<reference evidence="4" key="1">
    <citation type="submission" date="2022-11" db="UniProtKB">
        <authorList>
            <consortium name="WormBaseParasite"/>
        </authorList>
    </citation>
    <scope>IDENTIFICATION</scope>
</reference>
<dbReference type="PANTHER" id="PTHR21700:SF25">
    <property type="entry name" value="TRANSTHYRETIN-LIKE FAMILY PROTEIN"/>
    <property type="match status" value="1"/>
</dbReference>
<name>A0A915JFU2_ROMCU</name>
<evidence type="ECO:0000313" key="3">
    <source>
        <dbReference type="Proteomes" id="UP000887565"/>
    </source>
</evidence>
<evidence type="ECO:0000256" key="2">
    <source>
        <dbReference type="SAM" id="SignalP"/>
    </source>
</evidence>
<dbReference type="AlphaFoldDB" id="A0A915JFU2"/>
<dbReference type="PANTHER" id="PTHR21700">
    <property type="entry name" value="TRANSTHYRETIN-LIKE FAMILY PROTEIN-RELATED"/>
    <property type="match status" value="1"/>
</dbReference>
<comment type="similarity">
    <text evidence="1">Belongs to the nematode transthyretin-like family.</text>
</comment>
<feature type="signal peptide" evidence="2">
    <location>
        <begin position="1"/>
        <end position="18"/>
    </location>
</feature>
<dbReference type="WBParaSite" id="nRc.2.0.1.t24401-RA">
    <property type="protein sequence ID" value="nRc.2.0.1.t24401-RA"/>
    <property type="gene ID" value="nRc.2.0.1.g24401"/>
</dbReference>
<sequence length="120" mass="13539">MFFKIAFLLCGIFLFCEARRNCTRAVGRVICKASPAHQKNASIEMLDEDVLIDDPMNATRTDENGKFEVYGCASDIIGDPDPYIKVRTQCNSKEEKIIKTKVMQIFVPKVADFGDIILDK</sequence>
<proteinExistence type="inferred from homology"/>
<keyword evidence="2" id="KW-0732">Signal</keyword>
<dbReference type="InterPro" id="IPR001534">
    <property type="entry name" value="Transthyretin-like"/>
</dbReference>
<dbReference type="OMA" id="MGRTWSK"/>
<dbReference type="Pfam" id="PF01060">
    <property type="entry name" value="TTR-52"/>
    <property type="match status" value="1"/>
</dbReference>
<dbReference type="InterPro" id="IPR038479">
    <property type="entry name" value="Transthyretin-like_sf"/>
</dbReference>
<feature type="chain" id="PRO_5037115539" evidence="2">
    <location>
        <begin position="19"/>
        <end position="120"/>
    </location>
</feature>
<organism evidence="3 4">
    <name type="scientific">Romanomermis culicivorax</name>
    <name type="common">Nematode worm</name>
    <dbReference type="NCBI Taxonomy" id="13658"/>
    <lineage>
        <taxon>Eukaryota</taxon>
        <taxon>Metazoa</taxon>
        <taxon>Ecdysozoa</taxon>
        <taxon>Nematoda</taxon>
        <taxon>Enoplea</taxon>
        <taxon>Dorylaimia</taxon>
        <taxon>Mermithida</taxon>
        <taxon>Mermithoidea</taxon>
        <taxon>Mermithidae</taxon>
        <taxon>Romanomermis</taxon>
    </lineage>
</organism>
<dbReference type="Gene3D" id="2.60.40.3330">
    <property type="match status" value="1"/>
</dbReference>
<dbReference type="Proteomes" id="UP000887565">
    <property type="component" value="Unplaced"/>
</dbReference>
<evidence type="ECO:0000256" key="1">
    <source>
        <dbReference type="ARBA" id="ARBA00010112"/>
    </source>
</evidence>
<accession>A0A915JFU2</accession>